<name>A0ABZ1E3S7_9RHOB</name>
<dbReference type="RefSeq" id="WP_406721444.1">
    <property type="nucleotide sequence ID" value="NZ_CP135443.1"/>
</dbReference>
<feature type="compositionally biased region" description="Basic and acidic residues" evidence="1">
    <location>
        <begin position="88"/>
        <end position="99"/>
    </location>
</feature>
<evidence type="ECO:0000256" key="1">
    <source>
        <dbReference type="SAM" id="MobiDB-lite"/>
    </source>
</evidence>
<gene>
    <name evidence="2" type="ORF">RPE78_05525</name>
</gene>
<organism evidence="2 3">
    <name type="scientific">Thioclava litoralis</name>
    <dbReference type="NCBI Taxonomy" id="3076557"/>
    <lineage>
        <taxon>Bacteria</taxon>
        <taxon>Pseudomonadati</taxon>
        <taxon>Pseudomonadota</taxon>
        <taxon>Alphaproteobacteria</taxon>
        <taxon>Rhodobacterales</taxon>
        <taxon>Paracoccaceae</taxon>
        <taxon>Thioclava</taxon>
    </lineage>
</organism>
<sequence length="99" mass="11274">MMRYNGKTAILHDEAECHRCYPDLDALRQMALEGSRKAITGHSGVEMLKKYGGQERQKVLAMKAQEARNRAWTEQAQNTNVSKLVSKNQERKKSNDASH</sequence>
<dbReference type="Proteomes" id="UP001623290">
    <property type="component" value="Chromosome"/>
</dbReference>
<accession>A0ABZ1E3S7</accession>
<keyword evidence="3" id="KW-1185">Reference proteome</keyword>
<dbReference type="EMBL" id="CP135443">
    <property type="protein sequence ID" value="WRY34749.1"/>
    <property type="molecule type" value="Genomic_DNA"/>
</dbReference>
<proteinExistence type="predicted"/>
<feature type="region of interest" description="Disordered" evidence="1">
    <location>
        <begin position="70"/>
        <end position="99"/>
    </location>
</feature>
<protein>
    <submittedName>
        <fullName evidence="2">Uncharacterized protein</fullName>
    </submittedName>
</protein>
<reference evidence="2 3" key="1">
    <citation type="submission" date="2023-09" db="EMBL/GenBank/DDBJ databases">
        <title>Thioclava shenzhenensis sp. nov., a multidrug resistant bacteria-antagonizing species isolated from coastal seawater.</title>
        <authorList>
            <person name="Long M."/>
        </authorList>
    </citation>
    <scope>NUCLEOTIDE SEQUENCE [LARGE SCALE GENOMIC DNA]</scope>
    <source>
        <strain evidence="2 3">FTW29</strain>
    </source>
</reference>
<evidence type="ECO:0000313" key="2">
    <source>
        <dbReference type="EMBL" id="WRY34749.1"/>
    </source>
</evidence>
<feature type="compositionally biased region" description="Polar residues" evidence="1">
    <location>
        <begin position="72"/>
        <end position="87"/>
    </location>
</feature>
<evidence type="ECO:0000313" key="3">
    <source>
        <dbReference type="Proteomes" id="UP001623290"/>
    </source>
</evidence>